<evidence type="ECO:0000256" key="2">
    <source>
        <dbReference type="ARBA" id="ARBA00022448"/>
    </source>
</evidence>
<dbReference type="GO" id="GO:0015833">
    <property type="term" value="P:peptide transport"/>
    <property type="evidence" value="ECO:0007669"/>
    <property type="project" value="TreeGrafter"/>
</dbReference>
<organism evidence="5 6">
    <name type="scientific">candidate division WS5 bacterium</name>
    <dbReference type="NCBI Taxonomy" id="2093353"/>
    <lineage>
        <taxon>Bacteria</taxon>
        <taxon>candidate division WS5</taxon>
    </lineage>
</organism>
<dbReference type="PIRSF" id="PIRSF002741">
    <property type="entry name" value="MppA"/>
    <property type="match status" value="1"/>
</dbReference>
<accession>A0A419DAM1</accession>
<dbReference type="InterPro" id="IPR000914">
    <property type="entry name" value="SBP_5_dom"/>
</dbReference>
<keyword evidence="2" id="KW-0813">Transport</keyword>
<dbReference type="InterPro" id="IPR039424">
    <property type="entry name" value="SBP_5"/>
</dbReference>
<dbReference type="Pfam" id="PF00496">
    <property type="entry name" value="SBP_bac_5"/>
    <property type="match status" value="1"/>
</dbReference>
<comment type="caution">
    <text evidence="5">The sequence shown here is derived from an EMBL/GenBank/DDBJ whole genome shotgun (WGS) entry which is preliminary data.</text>
</comment>
<comment type="similarity">
    <text evidence="1">Belongs to the bacterial solute-binding protein 5 family.</text>
</comment>
<evidence type="ECO:0000313" key="6">
    <source>
        <dbReference type="Proteomes" id="UP000285655"/>
    </source>
</evidence>
<dbReference type="PROSITE" id="PS51257">
    <property type="entry name" value="PROKAR_LIPOPROTEIN"/>
    <property type="match status" value="1"/>
</dbReference>
<protein>
    <submittedName>
        <fullName evidence="5">ABC transporter substrate-binding protein</fullName>
    </submittedName>
</protein>
<name>A0A419DAM1_9BACT</name>
<evidence type="ECO:0000256" key="1">
    <source>
        <dbReference type="ARBA" id="ARBA00005695"/>
    </source>
</evidence>
<dbReference type="AlphaFoldDB" id="A0A419DAM1"/>
<dbReference type="GO" id="GO:0042597">
    <property type="term" value="C:periplasmic space"/>
    <property type="evidence" value="ECO:0007669"/>
    <property type="project" value="UniProtKB-ARBA"/>
</dbReference>
<dbReference type="Proteomes" id="UP000285655">
    <property type="component" value="Unassembled WGS sequence"/>
</dbReference>
<dbReference type="PANTHER" id="PTHR30290:SF9">
    <property type="entry name" value="OLIGOPEPTIDE-BINDING PROTEIN APPA"/>
    <property type="match status" value="1"/>
</dbReference>
<proteinExistence type="inferred from homology"/>
<dbReference type="SUPFAM" id="SSF53850">
    <property type="entry name" value="Periplasmic binding protein-like II"/>
    <property type="match status" value="1"/>
</dbReference>
<dbReference type="EMBL" id="QZJW01000052">
    <property type="protein sequence ID" value="RJO60181.1"/>
    <property type="molecule type" value="Genomic_DNA"/>
</dbReference>
<dbReference type="GO" id="GO:0043190">
    <property type="term" value="C:ATP-binding cassette (ABC) transporter complex"/>
    <property type="evidence" value="ECO:0007669"/>
    <property type="project" value="InterPro"/>
</dbReference>
<keyword evidence="3" id="KW-0732">Signal</keyword>
<evidence type="ECO:0000259" key="4">
    <source>
        <dbReference type="Pfam" id="PF00496"/>
    </source>
</evidence>
<feature type="domain" description="Solute-binding protein family 5" evidence="4">
    <location>
        <begin position="104"/>
        <end position="470"/>
    </location>
</feature>
<dbReference type="CDD" id="cd00995">
    <property type="entry name" value="PBP2_NikA_DppA_OppA_like"/>
    <property type="match status" value="1"/>
</dbReference>
<dbReference type="Gene3D" id="3.40.190.10">
    <property type="entry name" value="Periplasmic binding protein-like II"/>
    <property type="match status" value="1"/>
</dbReference>
<gene>
    <name evidence="5" type="ORF">C4544_05995</name>
</gene>
<dbReference type="GO" id="GO:1904680">
    <property type="term" value="F:peptide transmembrane transporter activity"/>
    <property type="evidence" value="ECO:0007669"/>
    <property type="project" value="TreeGrafter"/>
</dbReference>
<evidence type="ECO:0000256" key="3">
    <source>
        <dbReference type="ARBA" id="ARBA00022729"/>
    </source>
</evidence>
<sequence length="567" mass="63068">MKHWALLIALMIFLALLLACGPGPVVSPVLMPTETTAQSEGGLTPNPVETSEPIYGGILVHGGNIPSTFDGYQDAGYGPTVTLPVFNQLVMMSLDYKETVYDNIVGDLADSWEISDDGTEITFYLHPGVKWHDGVPFTADDVVYSLDRMTDPNSSVIYSRFPAYASSEKIDDNTVLVHLKYPSAGFLVALTSGESVIQAKHLAGIDGKSTDFLVGTGPFMFDDFILRVHIKYKRNPNYFKKDKYGNQLPYLDGHILMHLDNKTEPFIARRLDVYGIVLGPSNSNLYMTTKDAAPDALVQKKVLNYCTVIKLNMDHKPLDDIRVRRALGLILDEESLVVGFSGDPSFGLKDVGLISGGLPPEEVRKIMGWDKPYEERIAEAQRLMTEAGYPNGFYMFFLSHGAAQAYTGYAGANLVFAEALKQYLNMNVEVRQLPSPGGVVRRDTGDYDAQTDVLSVGDDPALLKTYFGTGEPGNYSHYSNPKFDEMIDKVDMEIDPVKRHELILDIERLLLTDLPALPTGIFSTRMMFYYPHVKNLRWTYTSYSNICRLEDVWIDPSLKSAAMATGY</sequence>
<dbReference type="Gene3D" id="3.10.105.10">
    <property type="entry name" value="Dipeptide-binding Protein, Domain 3"/>
    <property type="match status" value="1"/>
</dbReference>
<evidence type="ECO:0000313" key="5">
    <source>
        <dbReference type="EMBL" id="RJO60181.1"/>
    </source>
</evidence>
<dbReference type="PANTHER" id="PTHR30290">
    <property type="entry name" value="PERIPLASMIC BINDING COMPONENT OF ABC TRANSPORTER"/>
    <property type="match status" value="1"/>
</dbReference>
<dbReference type="InterPro" id="IPR030678">
    <property type="entry name" value="Peptide/Ni-bd"/>
</dbReference>
<reference evidence="5 6" key="1">
    <citation type="journal article" date="2017" name="ISME J.">
        <title>Energy and carbon metabolisms in a deep terrestrial subsurface fluid microbial community.</title>
        <authorList>
            <person name="Momper L."/>
            <person name="Jungbluth S.P."/>
            <person name="Lee M.D."/>
            <person name="Amend J.P."/>
        </authorList>
    </citation>
    <scope>NUCLEOTIDE SEQUENCE [LARGE SCALE GENOMIC DNA]</scope>
    <source>
        <strain evidence="5">SURF_29</strain>
    </source>
</reference>